<evidence type="ECO:0000313" key="1">
    <source>
        <dbReference type="EMBL" id="KAI3898725.1"/>
    </source>
</evidence>
<dbReference type="AlphaFoldDB" id="A0AAD4SET1"/>
<organism evidence="1 2">
    <name type="scientific">Papaver atlanticum</name>
    <dbReference type="NCBI Taxonomy" id="357466"/>
    <lineage>
        <taxon>Eukaryota</taxon>
        <taxon>Viridiplantae</taxon>
        <taxon>Streptophyta</taxon>
        <taxon>Embryophyta</taxon>
        <taxon>Tracheophyta</taxon>
        <taxon>Spermatophyta</taxon>
        <taxon>Magnoliopsida</taxon>
        <taxon>Ranunculales</taxon>
        <taxon>Papaveraceae</taxon>
        <taxon>Papaveroideae</taxon>
        <taxon>Papaver</taxon>
    </lineage>
</organism>
<dbReference type="EMBL" id="JAJJMB010011819">
    <property type="protein sequence ID" value="KAI3898725.1"/>
    <property type="molecule type" value="Genomic_DNA"/>
</dbReference>
<protein>
    <submittedName>
        <fullName evidence="1">Uncharacterized protein</fullName>
    </submittedName>
</protein>
<evidence type="ECO:0000313" key="2">
    <source>
        <dbReference type="Proteomes" id="UP001202328"/>
    </source>
</evidence>
<reference evidence="1" key="1">
    <citation type="submission" date="2022-04" db="EMBL/GenBank/DDBJ databases">
        <title>A functionally conserved STORR gene fusion in Papaver species that diverged 16.8 million years ago.</title>
        <authorList>
            <person name="Catania T."/>
        </authorList>
    </citation>
    <scope>NUCLEOTIDE SEQUENCE</scope>
    <source>
        <strain evidence="1">S-188037</strain>
    </source>
</reference>
<gene>
    <name evidence="1" type="ORF">MKW98_000838</name>
</gene>
<name>A0AAD4SET1_9MAGN</name>
<keyword evidence="2" id="KW-1185">Reference proteome</keyword>
<accession>A0AAD4SET1</accession>
<proteinExistence type="predicted"/>
<comment type="caution">
    <text evidence="1">The sequence shown here is derived from an EMBL/GenBank/DDBJ whole genome shotgun (WGS) entry which is preliminary data.</text>
</comment>
<feature type="non-terminal residue" evidence="1">
    <location>
        <position position="1"/>
    </location>
</feature>
<sequence length="189" mass="20674">GLQHNGFHCLLKEDFLLGTGDTISPFQNWFFCRASNLSFFLQWSTSGGCCYLLLINRVGLSVLQSWGVLDSADLVRGGVSTKGFVIASKLQLVYLGSCLLVKIPCGCSRCCCYEEDSQLGRGCSDFEGAVIALFPLLITRTRKGSASSFQSGQRMLVDNYTSNMPIILPSTLVSNLYFTSQDIWIPAAP</sequence>
<dbReference type="Proteomes" id="UP001202328">
    <property type="component" value="Unassembled WGS sequence"/>
</dbReference>